<proteinExistence type="predicted"/>
<dbReference type="AlphaFoldDB" id="B1YCJ5"/>
<sequence>MEAAFRVRVSTPLSVGWYDPTLVDPENPLRPASLKGVWRWWARAFVGGVLYERGCLRGEPGRVEVLRPSRREAEAVSRAVGITLGLGYAGSREAASSKFRITTRVVRGPRVERARGGPIYLGGRPVELQRFKLLTLGKPPKTVEYVSDGEFEIKISAEGIPREVFTAAVGILAVALTLGGVGKGSRKGLGSLDVVYASEPRHVKLAELVRDVKRAVERLVRDDCGGKPRGLPPMPVVADAAVEGVKVAQIYAVQKAQFPDLHNFFLRPQRTRVLHGDYRAEDDLRKTLSAWALGLPRSQRGTGYESDVERRASTIMLSYHGSGHIYGDGAFLTALISGDWPRRITWSSEYAEEEVEVDEKKIIEAHAAALAEFQEYVKKIGGEVAKVWP</sequence>
<accession>B1YCJ5</accession>
<dbReference type="eggNOG" id="arCOG03891">
    <property type="taxonomic scope" value="Archaea"/>
</dbReference>
<keyword evidence="4" id="KW-1185">Reference proteome</keyword>
<evidence type="ECO:0000313" key="3">
    <source>
        <dbReference type="EMBL" id="ACB39508.1"/>
    </source>
</evidence>
<dbReference type="KEGG" id="tne:Tneu_0566"/>
<evidence type="ECO:0000313" key="4">
    <source>
        <dbReference type="Proteomes" id="UP000001694"/>
    </source>
</evidence>
<dbReference type="GeneID" id="6165798"/>
<gene>
    <name evidence="3" type="ordered locus">Tneu_0566</name>
</gene>
<organism evidence="3 4">
    <name type="scientific">Pyrobaculum neutrophilum (strain DSM 2338 / JCM 9278 / NBRC 100436 / V24Sta)</name>
    <name type="common">Thermoproteus neutrophilus</name>
    <dbReference type="NCBI Taxonomy" id="444157"/>
    <lineage>
        <taxon>Archaea</taxon>
        <taxon>Thermoproteota</taxon>
        <taxon>Thermoprotei</taxon>
        <taxon>Thermoproteales</taxon>
        <taxon>Thermoproteaceae</taxon>
        <taxon>Pyrobaculum</taxon>
    </lineage>
</organism>
<dbReference type="GO" id="GO:0051607">
    <property type="term" value="P:defense response to virus"/>
    <property type="evidence" value="ECO:0007669"/>
    <property type="project" value="UniProtKB-KW"/>
</dbReference>
<dbReference type="Pfam" id="PF03787">
    <property type="entry name" value="RAMPs"/>
    <property type="match status" value="1"/>
</dbReference>
<dbReference type="OrthoDB" id="102565at2157"/>
<keyword evidence="1" id="KW-0051">Antiviral defense</keyword>
<protein>
    <submittedName>
        <fullName evidence="3">CRISPR-associated RAMP protein, Cmr1 family</fullName>
    </submittedName>
</protein>
<dbReference type="RefSeq" id="WP_012349928.1">
    <property type="nucleotide sequence ID" value="NC_010525.1"/>
</dbReference>
<dbReference type="InterPro" id="IPR005537">
    <property type="entry name" value="RAMP_III_fam"/>
</dbReference>
<dbReference type="STRING" id="444157.Tneu_0566"/>
<feature type="domain" description="CRISPR type III-associated protein" evidence="2">
    <location>
        <begin position="8"/>
        <end position="192"/>
    </location>
</feature>
<evidence type="ECO:0000256" key="1">
    <source>
        <dbReference type="ARBA" id="ARBA00023118"/>
    </source>
</evidence>
<evidence type="ECO:0000259" key="2">
    <source>
        <dbReference type="Pfam" id="PF03787"/>
    </source>
</evidence>
<name>B1YCJ5_PYRNV</name>
<reference evidence="3" key="1">
    <citation type="submission" date="2008-03" db="EMBL/GenBank/DDBJ databases">
        <title>Complete sequence of Thermoproteus neutrophilus V24Sta.</title>
        <authorList>
            <consortium name="US DOE Joint Genome Institute"/>
            <person name="Copeland A."/>
            <person name="Lucas S."/>
            <person name="Lapidus A."/>
            <person name="Glavina del Rio T."/>
            <person name="Dalin E."/>
            <person name="Tice H."/>
            <person name="Bruce D."/>
            <person name="Goodwin L."/>
            <person name="Pitluck S."/>
            <person name="Sims D."/>
            <person name="Brettin T."/>
            <person name="Detter J.C."/>
            <person name="Han C."/>
            <person name="Kuske C.R."/>
            <person name="Schmutz J."/>
            <person name="Larimer F."/>
            <person name="Land M."/>
            <person name="Hauser L."/>
            <person name="Kyrpides N."/>
            <person name="Mikhailova N."/>
            <person name="Biddle J.F."/>
            <person name="Zhang Z."/>
            <person name="Fitz-Gibbon S.T."/>
            <person name="Lowe T.M."/>
            <person name="Saltikov C."/>
            <person name="House C.H."/>
            <person name="Richardson P."/>
        </authorList>
    </citation>
    <scope>NUCLEOTIDE SEQUENCE [LARGE SCALE GENOMIC DNA]</scope>
    <source>
        <strain evidence="3">V24Sta</strain>
    </source>
</reference>
<dbReference type="EMBL" id="CP001014">
    <property type="protein sequence ID" value="ACB39508.1"/>
    <property type="molecule type" value="Genomic_DNA"/>
</dbReference>
<dbReference type="HOGENOM" id="CLU_658254_0_0_2"/>
<dbReference type="Proteomes" id="UP000001694">
    <property type="component" value="Chromosome"/>
</dbReference>